<dbReference type="PROSITE" id="PS50004">
    <property type="entry name" value="C2"/>
    <property type="match status" value="4"/>
</dbReference>
<accession>A0ABR1FIC9</accession>
<dbReference type="Gene3D" id="2.60.40.150">
    <property type="entry name" value="C2 domain"/>
    <property type="match status" value="4"/>
</dbReference>
<feature type="compositionally biased region" description="Basic and acidic residues" evidence="1">
    <location>
        <begin position="912"/>
        <end position="925"/>
    </location>
</feature>
<feature type="compositionally biased region" description="Low complexity" evidence="1">
    <location>
        <begin position="1022"/>
        <end position="1057"/>
    </location>
</feature>
<reference evidence="3 4" key="1">
    <citation type="submission" date="2024-03" db="EMBL/GenBank/DDBJ databases">
        <title>Aureococcus anophagefferens CCMP1851 and Kratosvirus quantuckense: Draft genome of a second virus-susceptible host strain in the model system.</title>
        <authorList>
            <person name="Chase E."/>
            <person name="Truchon A.R."/>
            <person name="Schepens W."/>
            <person name="Wilhelm S.W."/>
        </authorList>
    </citation>
    <scope>NUCLEOTIDE SEQUENCE [LARGE SCALE GENOMIC DNA]</scope>
    <source>
        <strain evidence="3 4">CCMP1851</strain>
    </source>
</reference>
<protein>
    <recommendedName>
        <fullName evidence="2">C2 domain-containing protein</fullName>
    </recommendedName>
</protein>
<evidence type="ECO:0000259" key="2">
    <source>
        <dbReference type="PROSITE" id="PS50004"/>
    </source>
</evidence>
<feature type="region of interest" description="Disordered" evidence="1">
    <location>
        <begin position="1006"/>
        <end position="1057"/>
    </location>
</feature>
<dbReference type="SMART" id="SM00239">
    <property type="entry name" value="C2"/>
    <property type="match status" value="4"/>
</dbReference>
<gene>
    <name evidence="3" type="ORF">SO694_00073194</name>
</gene>
<dbReference type="SUPFAM" id="SSF49562">
    <property type="entry name" value="C2 domain (Calcium/lipid-binding domain, CaLB)"/>
    <property type="match status" value="4"/>
</dbReference>
<dbReference type="Proteomes" id="UP001363151">
    <property type="component" value="Unassembled WGS sequence"/>
</dbReference>
<feature type="compositionally biased region" description="Pro residues" evidence="1">
    <location>
        <begin position="888"/>
        <end position="897"/>
    </location>
</feature>
<dbReference type="EMBL" id="JBBJCI010000417">
    <property type="protein sequence ID" value="KAK7231317.1"/>
    <property type="molecule type" value="Genomic_DNA"/>
</dbReference>
<feature type="domain" description="C2" evidence="2">
    <location>
        <begin position="708"/>
        <end position="858"/>
    </location>
</feature>
<keyword evidence="4" id="KW-1185">Reference proteome</keyword>
<name>A0ABR1FIC9_AURAN</name>
<dbReference type="CDD" id="cd00030">
    <property type="entry name" value="C2"/>
    <property type="match status" value="4"/>
</dbReference>
<feature type="region of interest" description="Disordered" evidence="1">
    <location>
        <begin position="882"/>
        <end position="929"/>
    </location>
</feature>
<feature type="domain" description="C2" evidence="2">
    <location>
        <begin position="26"/>
        <end position="160"/>
    </location>
</feature>
<dbReference type="PANTHER" id="PTHR10774">
    <property type="entry name" value="EXTENDED SYNAPTOTAGMIN-RELATED"/>
    <property type="match status" value="1"/>
</dbReference>
<sequence length="1057" mass="114615">MRRNTGRARAAELRFYRHAVEETHAAIDDAAAAADDGGDASSLHVVVEVQRARGLAAVDKKGHAHPFCAITLVEATTGKALPKPHHKASRTRVVKGTTAPSWETTPERFAFDGVPVGAAGPPKLRVDVLSYTSVLSAPKPLGRASVSLAGLGPAAAALWLRLEPFGSLKAATGEVLIKVSTRHSHAVGDVPEEVLDAEAARWFVDEEVVADPLHHHPPNCLRVAVVRGRGLRAMDGKGVASSLLGTGRGGSSDPYVTVGTKRFVAKTKVKAKTLDPVWMEAFELEYDAGDAWLRLRVDDSDVAGHEFMGSGLVKLSELPRNHDDDGSATAFWVTLIDGDCGHDELEYDSFRLRARDREKDLGEIKVAVKLCYDRRRDPSEDRPFFDEAPDPAAAGRWPNELRVAVCRAEGLREGDAAVFRSGSGSSDPYVRLSLEGDFCELLQRTKTAMKTTHPVFNEIFAFELDGDAVCRRARGAPFALKLEVFDWDWIGDDDFLGQCRLPLPDLVDYALHDARAAPRAWVDLTEADGATAARGRLQVAVQCRFNPDRAFEPFRGDAGLRHRPPNELRLGVFKARLLGAAREDRRAGDLAVAFRVLGGPNAEEVFLSRAVPAGDGTEDPHWREVLEPAPLDPPPAYDHGAPTAAAIPYRLEVVLRRGADGVVGTGFFDVGALGAAVPRAPAHPAVTCFDASCVAAATVYVAVAWTHNPGLYYTPFLREPPCDEEPNVLCVALVQARDLAVKDRGLLKSAAHAANKLHLAHFAESSADGSADPRAVFKVRSRVDGAVAVAWRSSTAPKTLHPVWHEQWKLRLDRSDIAAPVLSLELEDVDAYTKNDFMGRVDVDLSPLLDREVHRGWHKLLSTRAGDSDNVRGAVELVLKWCRDDRAPPPPPPPAPEPEPRRAGARARRRGAAVDRGDGREEEATGRAPAVAEGRLSLRRVHLCDVCVCGGDGFAGRKWVVRAWRRGGPPACPANPESIVSLRVSLDGEAAAWAFRRDVLRRRSALPPGKLPRRADRDGRARSSARPVARATSTARGRCSTPSPSTRATPTAPARRR</sequence>
<evidence type="ECO:0000256" key="1">
    <source>
        <dbReference type="SAM" id="MobiDB-lite"/>
    </source>
</evidence>
<evidence type="ECO:0000313" key="3">
    <source>
        <dbReference type="EMBL" id="KAK7231317.1"/>
    </source>
</evidence>
<feature type="domain" description="C2" evidence="2">
    <location>
        <begin position="202"/>
        <end position="328"/>
    </location>
</feature>
<dbReference type="InterPro" id="IPR000008">
    <property type="entry name" value="C2_dom"/>
</dbReference>
<dbReference type="PANTHER" id="PTHR10774:SF190">
    <property type="entry name" value="C2 CALCIUM_LIPID-BINDING ENDONUCLEASE_EXONUCLEASE_PHOSPHATASE-RELATED"/>
    <property type="match status" value="1"/>
</dbReference>
<evidence type="ECO:0000313" key="4">
    <source>
        <dbReference type="Proteomes" id="UP001363151"/>
    </source>
</evidence>
<dbReference type="InterPro" id="IPR035892">
    <property type="entry name" value="C2_domain_sf"/>
</dbReference>
<comment type="caution">
    <text evidence="3">The sequence shown here is derived from an EMBL/GenBank/DDBJ whole genome shotgun (WGS) entry which is preliminary data.</text>
</comment>
<proteinExistence type="predicted"/>
<feature type="domain" description="C2" evidence="2">
    <location>
        <begin position="379"/>
        <end position="516"/>
    </location>
</feature>
<dbReference type="Pfam" id="PF00168">
    <property type="entry name" value="C2"/>
    <property type="match status" value="4"/>
</dbReference>
<dbReference type="InterPro" id="IPR045050">
    <property type="entry name" value="Synaptotagmin_plant"/>
</dbReference>
<organism evidence="3 4">
    <name type="scientific">Aureococcus anophagefferens</name>
    <name type="common">Harmful bloom alga</name>
    <dbReference type="NCBI Taxonomy" id="44056"/>
    <lineage>
        <taxon>Eukaryota</taxon>
        <taxon>Sar</taxon>
        <taxon>Stramenopiles</taxon>
        <taxon>Ochrophyta</taxon>
        <taxon>Pelagophyceae</taxon>
        <taxon>Pelagomonadales</taxon>
        <taxon>Pelagomonadaceae</taxon>
        <taxon>Aureococcus</taxon>
    </lineage>
</organism>